<evidence type="ECO:0000256" key="1">
    <source>
        <dbReference type="SAM" id="Phobius"/>
    </source>
</evidence>
<dbReference type="PANTHER" id="PTHR42208">
    <property type="entry name" value="HEAVY METAL TRANSPORTER-RELATED"/>
    <property type="match status" value="1"/>
</dbReference>
<dbReference type="AlphaFoldDB" id="A0A246JG03"/>
<evidence type="ECO:0000313" key="4">
    <source>
        <dbReference type="EMBL" id="OWQ91555.1"/>
    </source>
</evidence>
<proteinExistence type="predicted"/>
<dbReference type="Proteomes" id="UP000197468">
    <property type="component" value="Unassembled WGS sequence"/>
</dbReference>
<accession>A0A246JG03</accession>
<feature type="transmembrane region" description="Helical" evidence="1">
    <location>
        <begin position="47"/>
        <end position="66"/>
    </location>
</feature>
<evidence type="ECO:0000259" key="3">
    <source>
        <dbReference type="Pfam" id="PF13386"/>
    </source>
</evidence>
<evidence type="ECO:0000313" key="5">
    <source>
        <dbReference type="Proteomes" id="UP000197468"/>
    </source>
</evidence>
<keyword evidence="1" id="KW-1133">Transmembrane helix</keyword>
<sequence>MLAVALAGSAFLMGAAGSLHCAAMCAAPCAAVSGASRAGVAAFQMGRLIGYGAGGGAVAMSVGGLLRWEAAAGWLRPLWLALHLAMLAMGLYLMWRAEQPRWFTRWWAARTTIWNRAPAAALSGGGTAWSVPTRSAGAGIAGLAWLAWPCGLLQSALMVAALADGPWQGAAVMAAFGLGSAPGLLAGPWLLGRLGQAGRPVRPGVGEGARGGRGLRWATRLSGALLTAGAAWALGHGLWAQVRAYCG</sequence>
<feature type="signal peptide" evidence="2">
    <location>
        <begin position="1"/>
        <end position="21"/>
    </location>
</feature>
<dbReference type="EMBL" id="NIOF01000003">
    <property type="protein sequence ID" value="OWQ91555.1"/>
    <property type="molecule type" value="Genomic_DNA"/>
</dbReference>
<feature type="transmembrane region" description="Helical" evidence="1">
    <location>
        <begin position="169"/>
        <end position="192"/>
    </location>
</feature>
<feature type="transmembrane region" description="Helical" evidence="1">
    <location>
        <begin position="78"/>
        <end position="95"/>
    </location>
</feature>
<dbReference type="RefSeq" id="WP_088384782.1">
    <property type="nucleotide sequence ID" value="NZ_NIOF01000003.1"/>
</dbReference>
<gene>
    <name evidence="4" type="ORF">CDN99_10460</name>
</gene>
<evidence type="ECO:0000256" key="2">
    <source>
        <dbReference type="SAM" id="SignalP"/>
    </source>
</evidence>
<organism evidence="4 5">
    <name type="scientific">Roseateles aquatilis</name>
    <dbReference type="NCBI Taxonomy" id="431061"/>
    <lineage>
        <taxon>Bacteria</taxon>
        <taxon>Pseudomonadati</taxon>
        <taxon>Pseudomonadota</taxon>
        <taxon>Betaproteobacteria</taxon>
        <taxon>Burkholderiales</taxon>
        <taxon>Sphaerotilaceae</taxon>
        <taxon>Roseateles</taxon>
    </lineage>
</organism>
<feature type="transmembrane region" description="Helical" evidence="1">
    <location>
        <begin position="143"/>
        <end position="163"/>
    </location>
</feature>
<keyword evidence="5" id="KW-1185">Reference proteome</keyword>
<dbReference type="PANTHER" id="PTHR42208:SF1">
    <property type="entry name" value="HEAVY METAL TRANSPORTER"/>
    <property type="match status" value="1"/>
</dbReference>
<reference evidence="4 5" key="1">
    <citation type="journal article" date="2008" name="Int. J. Syst. Evol. Microbiol.">
        <title>Description of Roseateles aquatilis sp. nov. and Roseateles terrae sp. nov., in the class Betaproteobacteria, and emended description of the genus Roseateles.</title>
        <authorList>
            <person name="Gomila M."/>
            <person name="Bowien B."/>
            <person name="Falsen E."/>
            <person name="Moore E.R."/>
            <person name="Lalucat J."/>
        </authorList>
    </citation>
    <scope>NUCLEOTIDE SEQUENCE [LARGE SCALE GENOMIC DNA]</scope>
    <source>
        <strain evidence="4 5">CCUG 48205</strain>
    </source>
</reference>
<dbReference type="OrthoDB" id="9154399at2"/>
<feature type="domain" description="Urease accessory protein UreH-like transmembrane" evidence="3">
    <location>
        <begin position="10"/>
        <end position="199"/>
    </location>
</feature>
<protein>
    <recommendedName>
        <fullName evidence="3">Urease accessory protein UreH-like transmembrane domain-containing protein</fullName>
    </recommendedName>
</protein>
<dbReference type="InterPro" id="IPR039447">
    <property type="entry name" value="UreH-like_TM_dom"/>
</dbReference>
<keyword evidence="1" id="KW-0812">Transmembrane</keyword>
<keyword evidence="2" id="KW-0732">Signal</keyword>
<comment type="caution">
    <text evidence="4">The sequence shown here is derived from an EMBL/GenBank/DDBJ whole genome shotgun (WGS) entry which is preliminary data.</text>
</comment>
<name>A0A246JG03_9BURK</name>
<dbReference type="Pfam" id="PF13386">
    <property type="entry name" value="DsbD_2"/>
    <property type="match status" value="1"/>
</dbReference>
<keyword evidence="1" id="KW-0472">Membrane</keyword>
<feature type="chain" id="PRO_5013009779" description="Urease accessory protein UreH-like transmembrane domain-containing protein" evidence="2">
    <location>
        <begin position="22"/>
        <end position="247"/>
    </location>
</feature>